<dbReference type="Gene3D" id="2.160.10.20">
    <property type="entry name" value="Insect antifreeze protein"/>
    <property type="match status" value="1"/>
</dbReference>
<dbReference type="Proteomes" id="UP000219813">
    <property type="component" value="Chromosome 5"/>
</dbReference>
<dbReference type="GeneID" id="39867275"/>
<dbReference type="EMBL" id="LT594626">
    <property type="protein sequence ID" value="SBT87370.1"/>
    <property type="molecule type" value="Genomic_DNA"/>
</dbReference>
<feature type="region of interest" description="Disordered" evidence="1">
    <location>
        <begin position="428"/>
        <end position="487"/>
    </location>
</feature>
<dbReference type="RefSeq" id="XP_028860379.1">
    <property type="nucleotide sequence ID" value="XM_029003432.1"/>
</dbReference>
<feature type="compositionally biased region" description="Basic and acidic residues" evidence="1">
    <location>
        <begin position="991"/>
        <end position="1005"/>
    </location>
</feature>
<proteinExistence type="predicted"/>
<dbReference type="KEGG" id="pmal:PMUG01_05023300"/>
<feature type="compositionally biased region" description="Basic residues" evidence="1">
    <location>
        <begin position="432"/>
        <end position="444"/>
    </location>
</feature>
<dbReference type="OrthoDB" id="6090599at2759"/>
<name>A0A1D3JLI4_PLAMA</name>
<feature type="region of interest" description="Disordered" evidence="1">
    <location>
        <begin position="222"/>
        <end position="287"/>
    </location>
</feature>
<reference evidence="3 4" key="1">
    <citation type="submission" date="2016-06" db="EMBL/GenBank/DDBJ databases">
        <authorList>
            <consortium name="Pathogen Informatics"/>
        </authorList>
    </citation>
    <scope>NUCLEOTIDE SEQUENCE [LARGE SCALE GENOMIC DNA]</scope>
</reference>
<feature type="compositionally biased region" description="Low complexity" evidence="1">
    <location>
        <begin position="457"/>
        <end position="468"/>
    </location>
</feature>
<organism evidence="3 4">
    <name type="scientific">Plasmodium malariae</name>
    <dbReference type="NCBI Taxonomy" id="5858"/>
    <lineage>
        <taxon>Eukaryota</taxon>
        <taxon>Sar</taxon>
        <taxon>Alveolata</taxon>
        <taxon>Apicomplexa</taxon>
        <taxon>Aconoidasida</taxon>
        <taxon>Haemosporida</taxon>
        <taxon>Plasmodiidae</taxon>
        <taxon>Plasmodium</taxon>
        <taxon>Plasmodium (Plasmodium)</taxon>
    </lineage>
</organism>
<dbReference type="VEuPathDB" id="PlasmoDB:PmUG01_05023300"/>
<dbReference type="AlphaFoldDB" id="A0A1D3JLI4"/>
<feature type="compositionally biased region" description="Basic and acidic residues" evidence="1">
    <location>
        <begin position="474"/>
        <end position="487"/>
    </location>
</feature>
<keyword evidence="4" id="KW-1185">Reference proteome</keyword>
<feature type="signal peptide" evidence="2">
    <location>
        <begin position="1"/>
        <end position="24"/>
    </location>
</feature>
<evidence type="ECO:0000256" key="1">
    <source>
        <dbReference type="SAM" id="MobiDB-lite"/>
    </source>
</evidence>
<evidence type="ECO:0000313" key="3">
    <source>
        <dbReference type="EMBL" id="SBT87370.1"/>
    </source>
</evidence>
<sequence>MPSLLKNFFFFFLISSFICYTAQCYSSTISKKSNSPYVNDGKEKKEIISIIFPHIFSIFYTKCINYDCTEISSFSCKKKKIYAHPSGDTNDDHYIPICSYTNKLKGKDMFLCKLFSGKHINYVDYYKIVLYISYHIITTDICRTNILVQTKLQELHTSGGSCVRGGTKIHSGVLNLLNTASGGLKKRINIKKKEAAKNETIKYVEVNYVEDIFSKVNHSKVNHSKVNHPKVNHSKVNHSKVNHSKVNHPKVNHPKVNHPKVNHSKANHSKVNHSKVNHSKVNHSKVNHPKSNYAEINYTDEAARDEGAPRSNAVDFPLFFSSSSHNMCEHIYAKREKQFNISNIMKKYISMNIYTNMSNSKKKVENNLRNNLLGIIYDNFYKMFDTSFFAISSNAIFNCGGYVYHKGIYTFFLVHAINNRGRKNRILQGGRNHQHKNVGVKKGKSREENKGNQIDQNAANAADGANGANDEEQVGQKENEGEGFQEKSEMSYMKNNTIQYFKCFLDKARENVDGDSELSRWVDSSSKSCYCSEENAQPCSINDINDSNFVNHLVGNEICDGKQSKNAKDIFIVLSEYNILKCKEENKETEMNKITEENLYNYCKNGLKFWDNKHLYEYMNCDSVKSKEEKNKNICKDRCEDIKLLCNDKNAQFYSFDVCKKYYEMNAFHHFTFVRIFKFFDDNCSYVDTHNKGLVLCKHKNVQCEFSNWSEWTTCTKTCRENNYDSSALKTRKRILLKNFLYAGKSCSLVANDRNNLIDVNFCSELPYCDHNLNNQNKKDFLPPFVIPLKEIEKANTMKELDDDDNDLINENVLNNDTDLLIDCKVTDMYNYENAQRYNEKIRACSCPANETPCYFKDIYNSNKWKNSFDKLCNSNPNINIVTADFITIDCNMLISLKKKEIAINTYLAMTFDCHSTLFQYLFCSKIRNSARTNFIYITVTFILGAIAAIYILFLIFSESEKCKALIPRFNRREKHHSDSSSDEDTENEDEQKLHKEEQPLHKGE</sequence>
<gene>
    <name evidence="3" type="primary">PmUG01_05023300</name>
    <name evidence="3" type="ORF">PMUG01_05023300</name>
</gene>
<evidence type="ECO:0000256" key="2">
    <source>
        <dbReference type="SAM" id="SignalP"/>
    </source>
</evidence>
<keyword evidence="2" id="KW-0732">Signal</keyword>
<evidence type="ECO:0000313" key="4">
    <source>
        <dbReference type="Proteomes" id="UP000219813"/>
    </source>
</evidence>
<feature type="compositionally biased region" description="Acidic residues" evidence="1">
    <location>
        <begin position="981"/>
        <end position="990"/>
    </location>
</feature>
<dbReference type="Gene3D" id="2.20.100.10">
    <property type="entry name" value="Thrombospondin type-1 (TSP1) repeat"/>
    <property type="match status" value="1"/>
</dbReference>
<dbReference type="InterPro" id="IPR036383">
    <property type="entry name" value="TSP1_rpt_sf"/>
</dbReference>
<evidence type="ECO:0008006" key="5">
    <source>
        <dbReference type="Google" id="ProtNLM"/>
    </source>
</evidence>
<feature type="chain" id="PRO_5008915833" description="Thrombospondin-related protein 1" evidence="2">
    <location>
        <begin position="25"/>
        <end position="1005"/>
    </location>
</feature>
<accession>A0A1D3JLI4</accession>
<protein>
    <recommendedName>
        <fullName evidence="5">Thrombospondin-related protein 1</fullName>
    </recommendedName>
</protein>
<feature type="region of interest" description="Disordered" evidence="1">
    <location>
        <begin position="972"/>
        <end position="1005"/>
    </location>
</feature>